<feature type="transmembrane region" description="Helical" evidence="11">
    <location>
        <begin position="1220"/>
        <end position="1239"/>
    </location>
</feature>
<dbReference type="OrthoDB" id="1880850at2759"/>
<dbReference type="InterPro" id="IPR026899">
    <property type="entry name" value="FKS1-like_dom1"/>
</dbReference>
<evidence type="ECO:0000256" key="5">
    <source>
        <dbReference type="ARBA" id="ARBA00022679"/>
    </source>
</evidence>
<feature type="transmembrane region" description="Helical" evidence="11">
    <location>
        <begin position="1623"/>
        <end position="1643"/>
    </location>
</feature>
<keyword evidence="8 11" id="KW-0472">Membrane</keyword>
<dbReference type="RefSeq" id="XP_015468167.1">
    <property type="nucleotide sequence ID" value="XM_015610969.1"/>
</dbReference>
<dbReference type="GeneID" id="26839148"/>
<feature type="transmembrane region" description="Helical" evidence="11">
    <location>
        <begin position="475"/>
        <end position="496"/>
    </location>
</feature>
<dbReference type="GO" id="GO:0005886">
    <property type="term" value="C:plasma membrane"/>
    <property type="evidence" value="ECO:0007669"/>
    <property type="project" value="TreeGrafter"/>
</dbReference>
<keyword evidence="6 11" id="KW-0812">Transmembrane</keyword>
<dbReference type="GO" id="GO:0051278">
    <property type="term" value="P:fungal-type cell wall polysaccharide biosynthetic process"/>
    <property type="evidence" value="ECO:0007669"/>
    <property type="project" value="TreeGrafter"/>
</dbReference>
<feature type="transmembrane region" description="Helical" evidence="11">
    <location>
        <begin position="1389"/>
        <end position="1407"/>
    </location>
</feature>
<dbReference type="Pfam" id="PF14288">
    <property type="entry name" value="FKS1_dom1"/>
    <property type="match status" value="1"/>
</dbReference>
<dbReference type="PANTHER" id="PTHR12741:SF48">
    <property type="entry name" value="1,3-BETA-GLUCAN SYNTHASE COMPONENT FKS1-RELATED"/>
    <property type="match status" value="1"/>
</dbReference>
<feature type="transmembrane region" description="Helical" evidence="11">
    <location>
        <begin position="532"/>
        <end position="553"/>
    </location>
</feature>
<dbReference type="GO" id="GO:0003843">
    <property type="term" value="F:1,3-beta-D-glucan synthase activity"/>
    <property type="evidence" value="ECO:0007669"/>
    <property type="project" value="UniProtKB-EC"/>
</dbReference>
<reference evidence="13 14" key="1">
    <citation type="submission" date="2015-11" db="EMBL/GenBank/DDBJ databases">
        <title>The genome of Debaryomyces fabryi.</title>
        <authorList>
            <person name="Tafer H."/>
            <person name="Lopandic K."/>
        </authorList>
    </citation>
    <scope>NUCLEOTIDE SEQUENCE [LARGE SCALE GENOMIC DNA]</scope>
    <source>
        <strain evidence="13 14">CBS 789</strain>
    </source>
</reference>
<keyword evidence="4" id="KW-0328">Glycosyltransferase</keyword>
<dbReference type="InterPro" id="IPR056261">
    <property type="entry name" value="FKS1-like_dom2"/>
</dbReference>
<name>A0A0V1Q0P0_9ASCO</name>
<feature type="transmembrane region" description="Helical" evidence="11">
    <location>
        <begin position="443"/>
        <end position="469"/>
    </location>
</feature>
<evidence type="ECO:0000256" key="11">
    <source>
        <dbReference type="SAM" id="Phobius"/>
    </source>
</evidence>
<feature type="transmembrane region" description="Helical" evidence="11">
    <location>
        <begin position="407"/>
        <end position="431"/>
    </location>
</feature>
<feature type="transmembrane region" description="Helical" evidence="11">
    <location>
        <begin position="1363"/>
        <end position="1383"/>
    </location>
</feature>
<feature type="transmembrane region" description="Helical" evidence="11">
    <location>
        <begin position="1586"/>
        <end position="1611"/>
    </location>
</feature>
<evidence type="ECO:0000256" key="9">
    <source>
        <dbReference type="ARBA" id="ARBA00031935"/>
    </source>
</evidence>
<feature type="transmembrane region" description="Helical" evidence="11">
    <location>
        <begin position="1655"/>
        <end position="1679"/>
    </location>
</feature>
<evidence type="ECO:0000313" key="14">
    <source>
        <dbReference type="Proteomes" id="UP000054251"/>
    </source>
</evidence>
<dbReference type="EC" id="2.4.1.34" evidence="3"/>
<comment type="similarity">
    <text evidence="2">Belongs to the glycosyltransferase 48 family.</text>
</comment>
<evidence type="ECO:0000256" key="3">
    <source>
        <dbReference type="ARBA" id="ARBA00012589"/>
    </source>
</evidence>
<dbReference type="Pfam" id="PF23605">
    <property type="entry name" value="FKS1_dom2"/>
    <property type="match status" value="1"/>
</dbReference>
<organism evidence="13 14">
    <name type="scientific">Debaryomyces fabryi</name>
    <dbReference type="NCBI Taxonomy" id="58627"/>
    <lineage>
        <taxon>Eukaryota</taxon>
        <taxon>Fungi</taxon>
        <taxon>Dikarya</taxon>
        <taxon>Ascomycota</taxon>
        <taxon>Saccharomycotina</taxon>
        <taxon>Pichiomycetes</taxon>
        <taxon>Debaryomycetaceae</taxon>
        <taxon>Debaryomyces</taxon>
    </lineage>
</organism>
<keyword evidence="7 11" id="KW-1133">Transmembrane helix</keyword>
<proteinExistence type="inferred from homology"/>
<feature type="transmembrane region" description="Helical" evidence="11">
    <location>
        <begin position="1272"/>
        <end position="1293"/>
    </location>
</feature>
<dbReference type="EMBL" id="LMYN01000035">
    <property type="protein sequence ID" value="KSA02065.1"/>
    <property type="molecule type" value="Genomic_DNA"/>
</dbReference>
<evidence type="ECO:0000256" key="2">
    <source>
        <dbReference type="ARBA" id="ARBA00009040"/>
    </source>
</evidence>
<dbReference type="GO" id="GO:0000148">
    <property type="term" value="C:1,3-beta-D-glucan synthase complex"/>
    <property type="evidence" value="ECO:0007669"/>
    <property type="project" value="InterPro"/>
</dbReference>
<evidence type="ECO:0000256" key="1">
    <source>
        <dbReference type="ARBA" id="ARBA00004141"/>
    </source>
</evidence>
<feature type="domain" description="1,3-beta-glucan synthase component FKS1-like" evidence="12">
    <location>
        <begin position="216"/>
        <end position="325"/>
    </location>
</feature>
<evidence type="ECO:0000256" key="7">
    <source>
        <dbReference type="ARBA" id="ARBA00022989"/>
    </source>
</evidence>
<feature type="transmembrane region" description="Helical" evidence="11">
    <location>
        <begin position="1556"/>
        <end position="1580"/>
    </location>
</feature>
<comment type="caution">
    <text evidence="13">The sequence shown here is derived from an EMBL/GenBank/DDBJ whole genome shotgun (WGS) entry which is preliminary data.</text>
</comment>
<dbReference type="GO" id="GO:0006075">
    <property type="term" value="P:(1-&gt;3)-beta-D-glucan biosynthetic process"/>
    <property type="evidence" value="ECO:0007669"/>
    <property type="project" value="InterPro"/>
</dbReference>
<evidence type="ECO:0000313" key="13">
    <source>
        <dbReference type="EMBL" id="KSA02065.1"/>
    </source>
</evidence>
<evidence type="ECO:0000256" key="6">
    <source>
        <dbReference type="ARBA" id="ARBA00022692"/>
    </source>
</evidence>
<evidence type="ECO:0000256" key="4">
    <source>
        <dbReference type="ARBA" id="ARBA00022676"/>
    </source>
</evidence>
<protein>
    <recommendedName>
        <fullName evidence="3">1,3-beta-glucan synthase</fullName>
        <ecNumber evidence="3">2.4.1.34</ecNumber>
    </recommendedName>
    <alternativeName>
        <fullName evidence="9">1,3-beta-D-glucan-UDP glucosyltransferase</fullName>
    </alternativeName>
</protein>
<feature type="transmembrane region" description="Helical" evidence="11">
    <location>
        <begin position="1479"/>
        <end position="1500"/>
    </location>
</feature>
<gene>
    <name evidence="13" type="ORF">AC631_02139</name>
</gene>
<feature type="transmembrane region" description="Helical" evidence="11">
    <location>
        <begin position="1713"/>
        <end position="1737"/>
    </location>
</feature>
<dbReference type="SMART" id="SM01205">
    <property type="entry name" value="FKS1_dom1"/>
    <property type="match status" value="1"/>
</dbReference>
<accession>A0A0V1Q0P0</accession>
<keyword evidence="5" id="KW-0808">Transferase</keyword>
<dbReference type="Pfam" id="PF02364">
    <property type="entry name" value="Glucan_synthase"/>
    <property type="match status" value="1"/>
</dbReference>
<dbReference type="PANTHER" id="PTHR12741">
    <property type="entry name" value="LYST-INTERACTING PROTEIN LIP5 DOPAMINE RESPONSIVE PROTEIN DRG-1"/>
    <property type="match status" value="1"/>
</dbReference>
<feature type="transmembrane region" description="Helical" evidence="11">
    <location>
        <begin position="1515"/>
        <end position="1544"/>
    </location>
</feature>
<evidence type="ECO:0000256" key="8">
    <source>
        <dbReference type="ARBA" id="ARBA00023136"/>
    </source>
</evidence>
<dbReference type="Proteomes" id="UP000054251">
    <property type="component" value="Unassembled WGS sequence"/>
</dbReference>
<dbReference type="InterPro" id="IPR003440">
    <property type="entry name" value="Glyco_trans_48_dom"/>
</dbReference>
<feature type="transmembrane region" description="Helical" evidence="11">
    <location>
        <begin position="359"/>
        <end position="380"/>
    </location>
</feature>
<comment type="catalytic activity">
    <reaction evidence="10">
        <text>[(1-&gt;3)-beta-D-glucosyl](n) + UDP-alpha-D-glucose = [(1-&gt;3)-beta-D-glucosyl](n+1) + UDP + H(+)</text>
        <dbReference type="Rhea" id="RHEA:21476"/>
        <dbReference type="Rhea" id="RHEA-COMP:11146"/>
        <dbReference type="Rhea" id="RHEA-COMP:14303"/>
        <dbReference type="ChEBI" id="CHEBI:15378"/>
        <dbReference type="ChEBI" id="CHEBI:37671"/>
        <dbReference type="ChEBI" id="CHEBI:58223"/>
        <dbReference type="ChEBI" id="CHEBI:58885"/>
        <dbReference type="EC" id="2.4.1.34"/>
    </reaction>
</comment>
<evidence type="ECO:0000259" key="12">
    <source>
        <dbReference type="SMART" id="SM01205"/>
    </source>
</evidence>
<keyword evidence="14" id="KW-1185">Reference proteome</keyword>
<evidence type="ECO:0000256" key="10">
    <source>
        <dbReference type="ARBA" id="ARBA00047777"/>
    </source>
</evidence>
<comment type="subcellular location">
    <subcellularLocation>
        <location evidence="1">Membrane</location>
        <topology evidence="1">Multi-pass membrane protein</topology>
    </subcellularLocation>
</comment>
<sequence>MHGQTSADAYREFSIYQSMGSGIYDALEGQTGMNGAVNSGMAEGAEDEIDNGMVSEASDIEGSTCYNGGKEESSAYPSWCVQNGAPIDKDEIWQIFLRLGNIFGFQRDSQSNIYDLFMTLLDSRSSRMSCKLALLSLHADYIGGEHSNYKKWYFAAHFELDENVKVSNKQWKWFKDFAKFKSKLNTPYNLNDLQNSNCLLAMEYNWRLKMKNYTDEDYIYQIALYLLIWGEANNLRFMPECICFIYKCAFDYFESVEQGTTAHEFEFLDTVVTPIYSYIRDQQYELVNNVWKKSEKDHSDIIGYDDVNQFFWYRGNLKKIMLLDKSLLYEYPRSQRYTKFKSIKWKKLFYKTYSERRTWLHLFTNFSRVWVIHVTMFWYYTCFNSPTIYTKNYVQLLDNKPAPQVQWSAVALGGTIACLLTILATVIEWLFVPRKWPGAQHLFFKLLLLFLITIINAGPSVYIFLFLPVDKYSKIGHIIGIVQFVVSIITFLYFAIESPNRLFSFLLKKNSNIIKTEIFTSSFPKLHLRNQIYSYLLWVCVFLAKFSESYFFLTLSLRDPIRVLSIMEMTRCKGDVFLGNLLCKQQARFTLILLYVTDLVLFFLDTYLWYIICNCIFSIGLSFSLGISIFTPWRNIFSRLPERIFSKIIYMNGTSKIDSTLIISQVWNSIILSMYREHLLSIDQVNKLVYQQINVSNEESMEKTFLRFPLFFILQDDNSLNLHDFFTASKEAERRISFFAQSLSSPLPEPFPILAIPTFTVLIPHYSEKIILSLREIIKEDKHSKVSLLEYLKQLHSTDWELFVEDTKILSLVSSQPLDLAENDSTQNDQLLSYKHESDLVNNQISDLPYYCVGFKDSSPEYTLRTRIWSSLRCQTLFRTISGFMNYEKAIKLLYKLENYDFDSNSYFDVDSELNDFVQRKFRLLISMQRFQKFHEDEVNDAELLFGIYPHIQVSYLEEEVNGDQTTYYSTLLNVSEVDSYGNYKKKYRIKLSGNPILGDGKSDNQNNCIIFYRGEYIQVIDANQDNYLEECLKIKSVLAEFEEIDMDPSSEYVPGIFLENSRDPVAILGAREYIFSENIGVLGDIAAGKEQTFGTLFARTLAEIGGKLHYGHPDFLNGIFMTTRGGVSKAQKGLHLNEDIYAGMTAVCRGGRIKHCDYYQCGKGRDLGFGTILNFTTKIGAGMGEQILSREYYYLGTQLPIDRFLSFYYAHAGFHINNLFIMLSVHLFMLVLVNLGSLKHESVVCMYDLNIPYTDLQMPLGCYNLQPVLNWVSRFVLSVFICFFISFIPLIFQELIEKGFIKAIYRIFHHFVSLAPFFEVFVCQIYAKSLKDNITFGGAKYVATGRGFATSRISFNILYSRYASTSIYSGSTVFLIVIFASLSMWQPSLLWFCITFVSMCLAPFIFNPHQFSWGDFFIDYREFLRWLSRGNSSWHRNSWIGFIRSHRAKYTGYKKNALGEVGQRISDASRRPSRWNSFIDQIFIPIICIVCYLVPYMFINAQNGVPNPSRVNPIFRIIILCFIPIVFSVLTTLLLFVFSCTLGPILSCCCTRVPSFIASFAHLLSVLINIVNFEIFLYLEGLNFTRTLCGFICMVAIQKTILQFTMSICLSRELKDDYSNRAWWSGKWITSGLGWLIITQPLREFVVKICEMNLYAYDFILAHCLLFVMGPVLLIPFIDKWHSSMLFWFKPSKQFREPILSKRQRRKRKLKILKYSVLFFSLMLIFIALILAPVLAERYIPNLRKQLPSFIAEIIQPNHQNNNDTGDNAPRTVLRAKPIV</sequence>